<evidence type="ECO:0000256" key="8">
    <source>
        <dbReference type="RuleBase" id="RU363041"/>
    </source>
</evidence>
<dbReference type="Proteomes" id="UP000178379">
    <property type="component" value="Unassembled WGS sequence"/>
</dbReference>
<feature type="transmembrane region" description="Helical" evidence="8">
    <location>
        <begin position="70"/>
        <end position="89"/>
    </location>
</feature>
<keyword evidence="7 8" id="KW-0472">Membrane</keyword>
<evidence type="ECO:0000256" key="4">
    <source>
        <dbReference type="ARBA" id="ARBA00022475"/>
    </source>
</evidence>
<comment type="similarity">
    <text evidence="2 8">Belongs to the 4-toluene sulfonate uptake permease (TSUP) (TC 2.A.102) family.</text>
</comment>
<dbReference type="GO" id="GO:0005886">
    <property type="term" value="C:plasma membrane"/>
    <property type="evidence" value="ECO:0007669"/>
    <property type="project" value="UniProtKB-SubCell"/>
</dbReference>
<evidence type="ECO:0000256" key="2">
    <source>
        <dbReference type="ARBA" id="ARBA00009142"/>
    </source>
</evidence>
<organism evidence="9 10">
    <name type="scientific">Candidatus Muproteobacteria bacterium RBG_16_62_13</name>
    <dbReference type="NCBI Taxonomy" id="1817756"/>
    <lineage>
        <taxon>Bacteria</taxon>
        <taxon>Pseudomonadati</taxon>
        <taxon>Pseudomonadota</taxon>
        <taxon>Candidatus Muproteobacteria</taxon>
    </lineage>
</organism>
<evidence type="ECO:0000313" key="10">
    <source>
        <dbReference type="Proteomes" id="UP000178379"/>
    </source>
</evidence>
<dbReference type="PANTHER" id="PTHR30269:SF37">
    <property type="entry name" value="MEMBRANE TRANSPORTER PROTEIN"/>
    <property type="match status" value="1"/>
</dbReference>
<feature type="transmembrane region" description="Helical" evidence="8">
    <location>
        <begin position="42"/>
        <end position="58"/>
    </location>
</feature>
<evidence type="ECO:0000256" key="7">
    <source>
        <dbReference type="ARBA" id="ARBA00023136"/>
    </source>
</evidence>
<accession>A0A1F6T204</accession>
<proteinExistence type="inferred from homology"/>
<feature type="transmembrane region" description="Helical" evidence="8">
    <location>
        <begin position="95"/>
        <end position="113"/>
    </location>
</feature>
<keyword evidence="5 8" id="KW-0812">Transmembrane</keyword>
<name>A0A1F6T204_9PROT</name>
<feature type="transmembrane region" description="Helical" evidence="8">
    <location>
        <begin position="218"/>
        <end position="236"/>
    </location>
</feature>
<evidence type="ECO:0000256" key="3">
    <source>
        <dbReference type="ARBA" id="ARBA00022448"/>
    </source>
</evidence>
<dbReference type="InterPro" id="IPR002781">
    <property type="entry name" value="TM_pro_TauE-like"/>
</dbReference>
<dbReference type="EMBL" id="MFSQ01000097">
    <property type="protein sequence ID" value="OGI39221.1"/>
    <property type="molecule type" value="Genomic_DNA"/>
</dbReference>
<sequence>MLALIILTLAAVLTYTVEITFGLAGTVLMLPLLSFWFDSKTLVVYSVMPQIMTAGIALSRSHRHVEPRIVASMMATAVIGAFIGLWLFHIAPLDIFRVLLAGAITAAGLYLVVTPHRITLHPVSARLLDALGGVTQGLFGISGPVIMTRLIATFEGKALVRAYAFAFFLPLNFVRAIGYVFTGAFTPDIVEMMLFSAPFLVLALWYADRLHVHVNEKMFRRVVSWLILIGGLTFFYR</sequence>
<reference evidence="9 10" key="1">
    <citation type="journal article" date="2016" name="Nat. Commun.">
        <title>Thousands of microbial genomes shed light on interconnected biogeochemical processes in an aquifer system.</title>
        <authorList>
            <person name="Anantharaman K."/>
            <person name="Brown C.T."/>
            <person name="Hug L.A."/>
            <person name="Sharon I."/>
            <person name="Castelle C.J."/>
            <person name="Probst A.J."/>
            <person name="Thomas B.C."/>
            <person name="Singh A."/>
            <person name="Wilkins M.J."/>
            <person name="Karaoz U."/>
            <person name="Brodie E.L."/>
            <person name="Williams K.H."/>
            <person name="Hubbard S.S."/>
            <person name="Banfield J.F."/>
        </authorList>
    </citation>
    <scope>NUCLEOTIDE SEQUENCE [LARGE SCALE GENOMIC DNA]</scope>
</reference>
<protein>
    <recommendedName>
        <fullName evidence="8">Probable membrane transporter protein</fullName>
    </recommendedName>
</protein>
<evidence type="ECO:0000256" key="5">
    <source>
        <dbReference type="ARBA" id="ARBA00022692"/>
    </source>
</evidence>
<feature type="transmembrane region" description="Helical" evidence="8">
    <location>
        <begin position="158"/>
        <end position="177"/>
    </location>
</feature>
<comment type="caution">
    <text evidence="9">The sequence shown here is derived from an EMBL/GenBank/DDBJ whole genome shotgun (WGS) entry which is preliminary data.</text>
</comment>
<keyword evidence="3" id="KW-0813">Transport</keyword>
<feature type="transmembrane region" description="Helical" evidence="8">
    <location>
        <begin position="125"/>
        <end position="146"/>
    </location>
</feature>
<dbReference type="InterPro" id="IPR052017">
    <property type="entry name" value="TSUP"/>
</dbReference>
<dbReference type="STRING" id="1817756.A2140_04365"/>
<gene>
    <name evidence="9" type="ORF">A2140_04365</name>
</gene>
<evidence type="ECO:0000313" key="9">
    <source>
        <dbReference type="EMBL" id="OGI39221.1"/>
    </source>
</evidence>
<keyword evidence="4 8" id="KW-1003">Cell membrane</keyword>
<evidence type="ECO:0000256" key="6">
    <source>
        <dbReference type="ARBA" id="ARBA00022989"/>
    </source>
</evidence>
<evidence type="ECO:0000256" key="1">
    <source>
        <dbReference type="ARBA" id="ARBA00004651"/>
    </source>
</evidence>
<dbReference type="Pfam" id="PF01925">
    <property type="entry name" value="TauE"/>
    <property type="match status" value="1"/>
</dbReference>
<dbReference type="AlphaFoldDB" id="A0A1F6T204"/>
<keyword evidence="6 8" id="KW-1133">Transmembrane helix</keyword>
<feature type="transmembrane region" description="Helical" evidence="8">
    <location>
        <begin position="189"/>
        <end position="206"/>
    </location>
</feature>
<comment type="subcellular location">
    <subcellularLocation>
        <location evidence="1 8">Cell membrane</location>
        <topology evidence="1 8">Multi-pass membrane protein</topology>
    </subcellularLocation>
</comment>
<dbReference type="PANTHER" id="PTHR30269">
    <property type="entry name" value="TRANSMEMBRANE PROTEIN YFCA"/>
    <property type="match status" value="1"/>
</dbReference>